<name>A0A1I5U3I8_9PSEU</name>
<reference evidence="2" key="1">
    <citation type="submission" date="2016-10" db="EMBL/GenBank/DDBJ databases">
        <authorList>
            <person name="Varghese N."/>
            <person name="Submissions S."/>
        </authorList>
    </citation>
    <scope>NUCLEOTIDE SEQUENCE [LARGE SCALE GENOMIC DNA]</scope>
    <source>
        <strain evidence="2">DSM 44637</strain>
    </source>
</reference>
<accession>A0A1I5U3I8</accession>
<gene>
    <name evidence="1" type="ORF">SAMN05421854_107351</name>
</gene>
<protein>
    <submittedName>
        <fullName evidence="1">Uncharacterized protein</fullName>
    </submittedName>
</protein>
<evidence type="ECO:0000313" key="1">
    <source>
        <dbReference type="EMBL" id="SFP89106.1"/>
    </source>
</evidence>
<evidence type="ECO:0000313" key="2">
    <source>
        <dbReference type="Proteomes" id="UP000199137"/>
    </source>
</evidence>
<organism evidence="1 2">
    <name type="scientific">Amycolatopsis rubida</name>
    <dbReference type="NCBI Taxonomy" id="112413"/>
    <lineage>
        <taxon>Bacteria</taxon>
        <taxon>Bacillati</taxon>
        <taxon>Actinomycetota</taxon>
        <taxon>Actinomycetes</taxon>
        <taxon>Pseudonocardiales</taxon>
        <taxon>Pseudonocardiaceae</taxon>
        <taxon>Amycolatopsis</taxon>
    </lineage>
</organism>
<proteinExistence type="predicted"/>
<dbReference type="EMBL" id="FOWC01000007">
    <property type="protein sequence ID" value="SFP89106.1"/>
    <property type="molecule type" value="Genomic_DNA"/>
</dbReference>
<dbReference type="Proteomes" id="UP000199137">
    <property type="component" value="Unassembled WGS sequence"/>
</dbReference>
<sequence length="36" mass="3752">MDTRSCDDAGQLGQMVLDEFPGVVVAVVVRLATGVC</sequence>
<dbReference type="AlphaFoldDB" id="A0A1I5U3I8"/>